<accession>A0A6C0IPT7</accession>
<evidence type="ECO:0000313" key="1">
    <source>
        <dbReference type="EMBL" id="QHT95234.1"/>
    </source>
</evidence>
<name>A0A6C0IPT7_9ZZZZ</name>
<organism evidence="1">
    <name type="scientific">viral metagenome</name>
    <dbReference type="NCBI Taxonomy" id="1070528"/>
    <lineage>
        <taxon>unclassified sequences</taxon>
        <taxon>metagenomes</taxon>
        <taxon>organismal metagenomes</taxon>
    </lineage>
</organism>
<proteinExistence type="predicted"/>
<dbReference type="AlphaFoldDB" id="A0A6C0IPT7"/>
<dbReference type="Gene3D" id="3.30.160.60">
    <property type="entry name" value="Classic Zinc Finger"/>
    <property type="match status" value="1"/>
</dbReference>
<sequence length="160" mass="18910">MDVQDIAPNTAYYRRNKQQKNILWSCRECNFETTGPKICLTNHIYSKHTAEHEKPFQCEICKKEGTVKGFAQKCFLGSHLHRVHNIKTKKPGKELLHYNITRGNILPRHKKTVKRIDWYISMKKITKQDLKKEGYKISQVQYDARSNYIITETILKQTSR</sequence>
<dbReference type="EMBL" id="MN740237">
    <property type="protein sequence ID" value="QHT95234.1"/>
    <property type="molecule type" value="Genomic_DNA"/>
</dbReference>
<evidence type="ECO:0008006" key="2">
    <source>
        <dbReference type="Google" id="ProtNLM"/>
    </source>
</evidence>
<reference evidence="1" key="1">
    <citation type="journal article" date="2020" name="Nature">
        <title>Giant virus diversity and host interactions through global metagenomics.</title>
        <authorList>
            <person name="Schulz F."/>
            <person name="Roux S."/>
            <person name="Paez-Espino D."/>
            <person name="Jungbluth S."/>
            <person name="Walsh D.A."/>
            <person name="Denef V.J."/>
            <person name="McMahon K.D."/>
            <person name="Konstantinidis K.T."/>
            <person name="Eloe-Fadrosh E.A."/>
            <person name="Kyrpides N.C."/>
            <person name="Woyke T."/>
        </authorList>
    </citation>
    <scope>NUCLEOTIDE SEQUENCE</scope>
    <source>
        <strain evidence="1">GVMAG-M-3300024261-37</strain>
    </source>
</reference>
<protein>
    <recommendedName>
        <fullName evidence="2">C2H2-type domain-containing protein</fullName>
    </recommendedName>
</protein>